<dbReference type="AlphaFoldDB" id="A0A9X2HM04"/>
<name>A0A9X2HM04_9SPHN</name>
<evidence type="ECO:0000313" key="1">
    <source>
        <dbReference type="EMBL" id="MCP3728825.1"/>
    </source>
</evidence>
<dbReference type="EMBL" id="JAMLDX010000001">
    <property type="protein sequence ID" value="MCP3728825.1"/>
    <property type="molecule type" value="Genomic_DNA"/>
</dbReference>
<dbReference type="InterPro" id="IPR029058">
    <property type="entry name" value="AB_hydrolase_fold"/>
</dbReference>
<keyword evidence="1" id="KW-0378">Hydrolase</keyword>
<accession>A0A9X2HM04</accession>
<dbReference type="Gene3D" id="3.40.50.1820">
    <property type="entry name" value="alpha/beta hydrolase"/>
    <property type="match status" value="1"/>
</dbReference>
<dbReference type="GO" id="GO:0016787">
    <property type="term" value="F:hydrolase activity"/>
    <property type="evidence" value="ECO:0007669"/>
    <property type="project" value="UniProtKB-KW"/>
</dbReference>
<gene>
    <name evidence="1" type="ORF">M9978_00130</name>
</gene>
<organism evidence="1 2">
    <name type="scientific">Sphingomonas tagetis</name>
    <dbReference type="NCBI Taxonomy" id="2949092"/>
    <lineage>
        <taxon>Bacteria</taxon>
        <taxon>Pseudomonadati</taxon>
        <taxon>Pseudomonadota</taxon>
        <taxon>Alphaproteobacteria</taxon>
        <taxon>Sphingomonadales</taxon>
        <taxon>Sphingomonadaceae</taxon>
        <taxon>Sphingomonas</taxon>
    </lineage>
</organism>
<reference evidence="1" key="1">
    <citation type="submission" date="2022-05" db="EMBL/GenBank/DDBJ databases">
        <title>Sphingomonas sp. strain MG17 Genome sequencing and assembly.</title>
        <authorList>
            <person name="Kim I."/>
        </authorList>
    </citation>
    <scope>NUCLEOTIDE SEQUENCE</scope>
    <source>
        <strain evidence="1">MG17</strain>
    </source>
</reference>
<comment type="caution">
    <text evidence="1">The sequence shown here is derived from an EMBL/GenBank/DDBJ whole genome shotgun (WGS) entry which is preliminary data.</text>
</comment>
<sequence>MALTLAHDPRLFSIVTIAEAGMRPPAWESRLRWPETGDAHIALEMNRPRRQSVWATQLDDAVMQADRAVLFVAEGVGCFAASWWARLSPSHYVSKVAGALLLDPVQPPHEADKRQMFASPAVALPFPSLVLTGDDRDALHDPALDAHIDAWGSRLLAGGRQRSIDQAGDPRAWHSAQRLVRRISRAVIANDIRRARALRGEGG</sequence>
<protein>
    <submittedName>
        <fullName evidence="1">Alpha/beta hydrolase</fullName>
    </submittedName>
</protein>
<dbReference type="InterPro" id="IPR010662">
    <property type="entry name" value="RBBP9/YdeN"/>
</dbReference>
<evidence type="ECO:0000313" key="2">
    <source>
        <dbReference type="Proteomes" id="UP001139451"/>
    </source>
</evidence>
<dbReference type="Proteomes" id="UP001139451">
    <property type="component" value="Unassembled WGS sequence"/>
</dbReference>
<proteinExistence type="predicted"/>
<dbReference type="Pfam" id="PF06821">
    <property type="entry name" value="Ser_hydrolase"/>
    <property type="match status" value="1"/>
</dbReference>
<dbReference type="SUPFAM" id="SSF53474">
    <property type="entry name" value="alpha/beta-Hydrolases"/>
    <property type="match status" value="1"/>
</dbReference>
<dbReference type="RefSeq" id="WP_254290754.1">
    <property type="nucleotide sequence ID" value="NZ_JAMLDX010000001.1"/>
</dbReference>
<keyword evidence="2" id="KW-1185">Reference proteome</keyword>